<name>A0A514CY61_9CAUD</name>
<feature type="transmembrane region" description="Helical" evidence="1">
    <location>
        <begin position="6"/>
        <end position="22"/>
    </location>
</feature>
<keyword evidence="1" id="KW-1133">Transmembrane helix</keyword>
<organism evidence="2 3">
    <name type="scientific">Proteus phage vB_PmiP_RS8pmA</name>
    <dbReference type="NCBI Taxonomy" id="2250314"/>
    <lineage>
        <taxon>Viruses</taxon>
        <taxon>Duplodnaviria</taxon>
        <taxon>Heunggongvirae</taxon>
        <taxon>Uroviricota</taxon>
        <taxon>Caudoviricetes</taxon>
        <taxon>Autographivirales</taxon>
        <taxon>Autoscriptoviridae</taxon>
        <taxon>Slopekvirinae</taxon>
        <taxon>Novosibovirus</taxon>
        <taxon>Novosibovirus RS8pmA</taxon>
    </lineage>
</organism>
<dbReference type="Proteomes" id="UP000318442">
    <property type="component" value="Segment"/>
</dbReference>
<keyword evidence="3" id="KW-1185">Reference proteome</keyword>
<evidence type="ECO:0000313" key="2">
    <source>
        <dbReference type="EMBL" id="QDH85463.1"/>
    </source>
</evidence>
<dbReference type="EMBL" id="MG575419">
    <property type="protein sequence ID" value="QDH85463.1"/>
    <property type="molecule type" value="Genomic_DNA"/>
</dbReference>
<proteinExistence type="predicted"/>
<protein>
    <submittedName>
        <fullName evidence="2">Uncharacterized protein</fullName>
    </submittedName>
</protein>
<evidence type="ECO:0000313" key="3">
    <source>
        <dbReference type="Proteomes" id="UP000318442"/>
    </source>
</evidence>
<accession>A0A514CY61</accession>
<keyword evidence="1" id="KW-0812">Transmembrane</keyword>
<keyword evidence="1" id="KW-0472">Membrane</keyword>
<sequence>MDLIISFILIGCTYIGLFYWVLRLESTNSKLRHSLELEKECSILIERKYQLLLKMYNEGKNV</sequence>
<evidence type="ECO:0000256" key="1">
    <source>
        <dbReference type="SAM" id="Phobius"/>
    </source>
</evidence>
<reference evidence="2 3" key="1">
    <citation type="submission" date="2017-11" db="EMBL/GenBank/DDBJ databases">
        <title>Genomic and ecogenomic characterisation of Proteus mirabilis bacteriophage to support development of cocktails for phage therapy.</title>
        <authorList>
            <person name="Alves D.R."/>
            <person name="Nzakizwanayo J."/>
            <person name="Dedi C."/>
            <person name="Olympiou C."/>
            <person name="Hanin A."/>
            <person name="Kot W."/>
            <person name="Hansen L."/>
            <person name="Gahan C."/>
            <person name="Schellenberge P."/>
            <person name="Ogilvie L.A."/>
            <person name="Jones B.V."/>
        </authorList>
    </citation>
    <scope>NUCLEOTIDE SEQUENCE [LARGE SCALE GENOMIC DNA]</scope>
</reference>